<evidence type="ECO:0000313" key="2">
    <source>
        <dbReference type="EMBL" id="GAA2344572.1"/>
    </source>
</evidence>
<sequence>MRLLDGADGPIASAVGKAAGAAATASTFGVSEFFGFRDEAVKWGQAVAAGLRDRVLGLRRFDRTQRLEAAHAVLVITSFFEAFDDLPEDELHALRLLRSEQVSVATGEWPGRTYQSLVQTLLDSPLPLPSPHVSFEDAILSLRVLYDTAADHTFAFVRNLLGRSVAVSGDDLVRAAVRRYSEGYRKLAVQVPEFAVWSAMTDAQATRHLVRELGTGLRGIAELLTGMASGGAVDAVRVGLATRYQAALDRPILTTADSPAGVELPSLADGYVNPSGRVALAGRDALPASESWWRDKPVREDLQSFVAGHLISPGAAETPLVILGQPGSGKSVLTRTLAARLPAADFLAVRVELRAVPADTSIQVQIEEALYQTLGERVTWPDLVRHADNAMPVVILDGFDELLQATGMNRADFLEQAQEFQAREAELGRPCAVVVTSRTVVADRARFPDGTPVVRLEPFDERQVETWLGVWNTANAPGLAARGLRPLQVEVALAHRDLAEQPLLLLLLALYDASGNALQRGPAGLEQVDLYARLFEDFAGREVDKHGAWRDAAQRQEAVELELRRMSAVAVAMFNRGGDVIAESDLAADLDHLLFPGDLAPPGAVGAGRALTPAQLLVGRFFFVHESKARRDTGDVERSFEFLHATFGEYLAARLIIDTLVELAEERSQSLGRRRAVYDPGYFHALTSLATVTRRAPVRDFCRGLLERLPPQQRAQCRSLVLELLPDAGFPHPRWSHQDYEPHRRPFAARHATFAANLVWFAVALSDGAVPVGELVGEPAVIQWRRLATLFYSQLEPEDQQNVWLNLRAEWRPPGVLELRHEDGADVPVYASLPWPPDDPGFEPSVLAPEVRMPADSKAGQALRRSAFVQTAIDVREYLYALMPYWELVGDGTWHDERSATTRAGVLFRLLLEPPSTEHHVDRLGAAAELNVRPVLRQLIVAAADNERAEDELGFYPRSEILAAAAELAGQLAAVDKVRRRIKW</sequence>
<protein>
    <recommendedName>
        <fullName evidence="1">AAA+ ATPase domain-containing protein</fullName>
    </recommendedName>
</protein>
<dbReference type="InterPro" id="IPR027417">
    <property type="entry name" value="P-loop_NTPase"/>
</dbReference>
<dbReference type="SUPFAM" id="SSF52540">
    <property type="entry name" value="P-loop containing nucleoside triphosphate hydrolases"/>
    <property type="match status" value="1"/>
</dbReference>
<dbReference type="SMART" id="SM00382">
    <property type="entry name" value="AAA"/>
    <property type="match status" value="1"/>
</dbReference>
<organism evidence="2 3">
    <name type="scientific">Dactylosporangium salmoneum</name>
    <dbReference type="NCBI Taxonomy" id="53361"/>
    <lineage>
        <taxon>Bacteria</taxon>
        <taxon>Bacillati</taxon>
        <taxon>Actinomycetota</taxon>
        <taxon>Actinomycetes</taxon>
        <taxon>Micromonosporales</taxon>
        <taxon>Micromonosporaceae</taxon>
        <taxon>Dactylosporangium</taxon>
    </lineage>
</organism>
<comment type="caution">
    <text evidence="2">The sequence shown here is derived from an EMBL/GenBank/DDBJ whole genome shotgun (WGS) entry which is preliminary data.</text>
</comment>
<dbReference type="Gene3D" id="3.40.50.300">
    <property type="entry name" value="P-loop containing nucleotide triphosphate hydrolases"/>
    <property type="match status" value="1"/>
</dbReference>
<dbReference type="EMBL" id="BAAARV010000024">
    <property type="protein sequence ID" value="GAA2344572.1"/>
    <property type="molecule type" value="Genomic_DNA"/>
</dbReference>
<dbReference type="Pfam" id="PF22738">
    <property type="entry name" value="NNH7"/>
    <property type="match status" value="1"/>
</dbReference>
<evidence type="ECO:0000259" key="1">
    <source>
        <dbReference type="SMART" id="SM00382"/>
    </source>
</evidence>
<reference evidence="3" key="1">
    <citation type="journal article" date="2019" name="Int. J. Syst. Evol. Microbiol.">
        <title>The Global Catalogue of Microorganisms (GCM) 10K type strain sequencing project: providing services to taxonomists for standard genome sequencing and annotation.</title>
        <authorList>
            <consortium name="The Broad Institute Genomics Platform"/>
            <consortium name="The Broad Institute Genome Sequencing Center for Infectious Disease"/>
            <person name="Wu L."/>
            <person name="Ma J."/>
        </authorList>
    </citation>
    <scope>NUCLEOTIDE SEQUENCE [LARGE SCALE GENOMIC DNA]</scope>
    <source>
        <strain evidence="3">JCM 3272</strain>
    </source>
</reference>
<keyword evidence="3" id="KW-1185">Reference proteome</keyword>
<name>A0ABP5T350_9ACTN</name>
<dbReference type="Proteomes" id="UP001501444">
    <property type="component" value="Unassembled WGS sequence"/>
</dbReference>
<dbReference type="InterPro" id="IPR003593">
    <property type="entry name" value="AAA+_ATPase"/>
</dbReference>
<proteinExistence type="predicted"/>
<gene>
    <name evidence="2" type="ORF">GCM10010170_030210</name>
</gene>
<evidence type="ECO:0000313" key="3">
    <source>
        <dbReference type="Proteomes" id="UP001501444"/>
    </source>
</evidence>
<dbReference type="InterPro" id="IPR054567">
    <property type="entry name" value="NNH7"/>
</dbReference>
<feature type="domain" description="AAA+ ATPase" evidence="1">
    <location>
        <begin position="316"/>
        <end position="460"/>
    </location>
</feature>
<accession>A0ABP5T350</accession>